<keyword evidence="3" id="KW-1185">Reference proteome</keyword>
<comment type="caution">
    <text evidence="2">The sequence shown here is derived from an EMBL/GenBank/DDBJ whole genome shotgun (WGS) entry which is preliminary data.</text>
</comment>
<dbReference type="Pfam" id="PF21811">
    <property type="entry name" value="RdfA"/>
    <property type="match status" value="1"/>
</dbReference>
<gene>
    <name evidence="2" type="ORF">C451_18933</name>
</gene>
<reference evidence="2 3" key="1">
    <citation type="journal article" date="2014" name="PLoS Genet.">
        <title>Phylogenetically driven sequencing of extremely halophilic archaea reveals strategies for static and dynamic osmo-response.</title>
        <authorList>
            <person name="Becker E.A."/>
            <person name="Seitzer P.M."/>
            <person name="Tritt A."/>
            <person name="Larsen D."/>
            <person name="Krusor M."/>
            <person name="Yao A.I."/>
            <person name="Wu D."/>
            <person name="Madern D."/>
            <person name="Eisen J.A."/>
            <person name="Darling A.E."/>
            <person name="Facciotti M.T."/>
        </authorList>
    </citation>
    <scope>NUCLEOTIDE SEQUENCE [LARGE SCALE GENOMIC DNA]</scope>
    <source>
        <strain evidence="2 3">JCM 13552</strain>
    </source>
</reference>
<dbReference type="EMBL" id="AOMF01000174">
    <property type="protein sequence ID" value="EMA49641.1"/>
    <property type="molecule type" value="Genomic_DNA"/>
</dbReference>
<organism evidence="2 3">
    <name type="scientific">Halococcus thailandensis JCM 13552</name>
    <dbReference type="NCBI Taxonomy" id="1227457"/>
    <lineage>
        <taxon>Archaea</taxon>
        <taxon>Methanobacteriati</taxon>
        <taxon>Methanobacteriota</taxon>
        <taxon>Stenosarchaea group</taxon>
        <taxon>Halobacteria</taxon>
        <taxon>Halobacteriales</taxon>
        <taxon>Halococcaceae</taxon>
        <taxon>Halococcus</taxon>
    </lineage>
</organism>
<dbReference type="PATRIC" id="fig|1227457.3.peg.3709"/>
<dbReference type="STRING" id="1227457.C451_18933"/>
<sequence>MAVFQLDRLLLPSYPRAIVDNEPVDRGSKRSIFESGEYGRRDPTIVGSRFASGRQAHKSYWSRRRRNGMADADESTGSTGRRSKVARLIDEYDLDGIGAEMERRWTAPDDERTSLRDLATHFNQRLLAAAMATAGLQPLSGEIENTYQLLTDEETSSADRTQTRRQLERDGVPVEELQSDFVTYQAIRSYLIEHRGAEYTADDRDRTVVEAENVQRLRGRVETVTEEKLDRLRRNTEFDLGEFMLFVDVSVLCEDCGQRYGIDELLERGGCDCTTPSD</sequence>
<dbReference type="AlphaFoldDB" id="M0MVL7"/>
<feature type="region of interest" description="Disordered" evidence="1">
    <location>
        <begin position="62"/>
        <end position="82"/>
    </location>
</feature>
<protein>
    <submittedName>
        <fullName evidence="2">Uncharacterized protein</fullName>
    </submittedName>
</protein>
<evidence type="ECO:0000313" key="3">
    <source>
        <dbReference type="Proteomes" id="UP000011680"/>
    </source>
</evidence>
<dbReference type="eggNOG" id="arCOG02804">
    <property type="taxonomic scope" value="Archaea"/>
</dbReference>
<accession>M0MVL7</accession>
<dbReference type="Proteomes" id="UP000011680">
    <property type="component" value="Unassembled WGS sequence"/>
</dbReference>
<evidence type="ECO:0000256" key="1">
    <source>
        <dbReference type="SAM" id="MobiDB-lite"/>
    </source>
</evidence>
<name>M0MVL7_9EURY</name>
<proteinExistence type="predicted"/>
<dbReference type="InterPro" id="IPR048925">
    <property type="entry name" value="RdfA"/>
</dbReference>
<evidence type="ECO:0000313" key="2">
    <source>
        <dbReference type="EMBL" id="EMA49641.1"/>
    </source>
</evidence>